<organism evidence="1 2">
    <name type="scientific">Dentiscutata heterogama</name>
    <dbReference type="NCBI Taxonomy" id="1316150"/>
    <lineage>
        <taxon>Eukaryota</taxon>
        <taxon>Fungi</taxon>
        <taxon>Fungi incertae sedis</taxon>
        <taxon>Mucoromycota</taxon>
        <taxon>Glomeromycotina</taxon>
        <taxon>Glomeromycetes</taxon>
        <taxon>Diversisporales</taxon>
        <taxon>Gigasporaceae</taxon>
        <taxon>Dentiscutata</taxon>
    </lineage>
</organism>
<evidence type="ECO:0000313" key="2">
    <source>
        <dbReference type="Proteomes" id="UP000789702"/>
    </source>
</evidence>
<comment type="caution">
    <text evidence="1">The sequence shown here is derived from an EMBL/GenBank/DDBJ whole genome shotgun (WGS) entry which is preliminary data.</text>
</comment>
<protein>
    <submittedName>
        <fullName evidence="1">16560_t:CDS:1</fullName>
    </submittedName>
</protein>
<feature type="non-terminal residue" evidence="1">
    <location>
        <position position="105"/>
    </location>
</feature>
<reference evidence="1" key="1">
    <citation type="submission" date="2021-06" db="EMBL/GenBank/DDBJ databases">
        <authorList>
            <person name="Kallberg Y."/>
            <person name="Tangrot J."/>
            <person name="Rosling A."/>
        </authorList>
    </citation>
    <scope>NUCLEOTIDE SEQUENCE</scope>
    <source>
        <strain evidence="1">IL203A</strain>
    </source>
</reference>
<keyword evidence="2" id="KW-1185">Reference proteome</keyword>
<dbReference type="Proteomes" id="UP000789702">
    <property type="component" value="Unassembled WGS sequence"/>
</dbReference>
<feature type="non-terminal residue" evidence="1">
    <location>
        <position position="1"/>
    </location>
</feature>
<gene>
    <name evidence="1" type="ORF">DHETER_LOCUS10241</name>
</gene>
<name>A0ACA9NS28_9GLOM</name>
<dbReference type="EMBL" id="CAJVPU010019570">
    <property type="protein sequence ID" value="CAG8672332.1"/>
    <property type="molecule type" value="Genomic_DNA"/>
</dbReference>
<evidence type="ECO:0000313" key="1">
    <source>
        <dbReference type="EMBL" id="CAG8672332.1"/>
    </source>
</evidence>
<sequence>SGNNSDHSYSHSCGHSHVYSCSRSYDYSYLCSQKNRNLPNSSSLIIEIATEKQQNLESNNIEGLEQILELKTANNISSLAAYINDNEIIPTEEILNDKQIINLAM</sequence>
<accession>A0ACA9NS28</accession>
<proteinExistence type="predicted"/>